<keyword evidence="3" id="KW-1185">Reference proteome</keyword>
<dbReference type="Proteomes" id="UP000650467">
    <property type="component" value="Unassembled WGS sequence"/>
</dbReference>
<dbReference type="PANTHER" id="PTHR24216">
    <property type="entry name" value="PAXILLIN-RELATED"/>
    <property type="match status" value="1"/>
</dbReference>
<sequence length="1581" mass="171050">MRTGTGCTSITLYDTNQQAVTSIGGPVYAGTDGQLAGTAALYPNTAAGALTITVSRNLSTFGGEPWATSDALWELYTDLDTLKADIGAPNCRRPQGMGGTFTHVTIAQDTYTFNITIPYTALGLNSGTCTPKHFYIIVHTGVGTATAFLGWRYIAKNVNDFKEVCTTADGSESSWFGLGDFYLTCGPPAPPSPLPPSPAPGQQPPSPAPPSSAPPSPLPPSPTPVTPGGYCTNAVLYDSGQTPVSFITGPVYGGAAGTVAGNATLYPNTPAGSLTIMLTRDLSTYSGAAWKKEDVLWTLFDDIEELKVNISAPTCKRPGNMGRDFRHLPINDTSTFSFNITISYSSLGLLTTDCNTKRFFFLVHTGVGQDTAFLSWRYIAKNVNEFKEVCTATDGADSSCPLPPSPAPVTPGGYCTNAVLYDSGQTPVSFITGPVYGGAAGTVAGNATLYPNTPAGSLTIMLTRDLSTYSGAAWKKEDVLWTLFDDIEELKVNISAPTCKRPGNMGRDFQHLPINDTSTFSFNITISYSSLGLLTTDCNTKRFFFLVHTGVGQDTAFLSWRYIAKNVNEFKEVCTATDGADSSWFGLGDFYLTCCGALLPPSPAPPSPTPPSPLPPSPQPPSPTPPSPEPFNAAPPPCDDCPSLFFSEIHYDTSNGDTKDWIEVIVPAGFDWQHNLWLAQYTFDSAHPAPPPPCEECPSLFISEFHYDQNPNGGNSAKNEWIEIIVPAGFDWEHDLWLAQYTFNGNPQTASGSLHGNVFPFTDPQITIINNTRLQPPNFDWRVLTIDLQGNLQNSNGGWDGFALLTKCTDGVRWNVADFLCYGNKSQGFDNMALDGPAAGATCTNVGVTEDKDTPQGTSIQRINTGLWDTVDSWAWQAGVAQTWGRLYDPSVPLGTIPQECPSLFISEFHYDQNPNGGNSAKNEWIEIIVPAGFDWEHDLWLAQYTFNGNPQTASGSLHGNVFPFTDPQITIINNTRLQPPNFDWRVLTIDLQGNLQNSNGGWDGFALLTKCTDGVRWNVADFLCYGNKSQGFDNMALDGPAAGATCTNVGVTEDKDTPQGTSIQRINTGLWDTVDSWAWQAGVAQTWGRLYDPSVPLGTIPQNPNGGNSAKNEWIEIIVPAGFDWEHDLWLAQYTFNGNPQTASGSLHGNVFPFTDPQITIINNTRLQPPNFDWRVLTIDLQGNLQNSNGGWDGFALLTKCTDGVRWNVADFLCYGNKSQGFDNMALDGPAAGATCTNVGVTEDKDTPQGTSIQRINTGLWDTVDSWAWQAGVAQTWGRLYDPSVPLGTIPQNPNGGNSAKNEWIEIIVPAGFDWEHDLWLAQYTFNGNPQTASGSLHGNVFPFTDPQITIINNTRLQPPNFDWRVLTIDLQGNLQNSNGGWDGFALLTKCTDGVRWNVADFLCYGNKSQGFDNMALDGPAAGATCTNVGVTEDKDTPQGTSIQRINTGLWDTVDSWAWQAGVAQTWGRLYDPSVPLGTIPQNPNGGNSAKNEWIEIIVPAGFDWEHDLWLAQYTFNGNPQTASGSLHGNVFPFTDPQITIINNTRPYPSVARASQPRANQPPATQPCASVASSSFARAA</sequence>
<evidence type="ECO:0000313" key="2">
    <source>
        <dbReference type="EMBL" id="KAG2427981.1"/>
    </source>
</evidence>
<reference evidence="2" key="1">
    <citation type="journal article" date="2020" name="bioRxiv">
        <title>Comparative genomics of Chlamydomonas.</title>
        <authorList>
            <person name="Craig R.J."/>
            <person name="Hasan A.R."/>
            <person name="Ness R.W."/>
            <person name="Keightley P.D."/>
        </authorList>
    </citation>
    <scope>NUCLEOTIDE SEQUENCE</scope>
    <source>
        <strain evidence="2">SAG 7.73</strain>
    </source>
</reference>
<dbReference type="EMBL" id="JAEHOC010000037">
    <property type="protein sequence ID" value="KAG2427981.1"/>
    <property type="molecule type" value="Genomic_DNA"/>
</dbReference>
<feature type="region of interest" description="Disordered" evidence="1">
    <location>
        <begin position="603"/>
        <end position="633"/>
    </location>
</feature>
<evidence type="ECO:0000256" key="1">
    <source>
        <dbReference type="SAM" id="MobiDB-lite"/>
    </source>
</evidence>
<gene>
    <name evidence="2" type="ORF">HXX76_011967</name>
</gene>
<dbReference type="OrthoDB" id="10544517at2759"/>
<feature type="compositionally biased region" description="Low complexity" evidence="1">
    <location>
        <begin position="1570"/>
        <end position="1581"/>
    </location>
</feature>
<name>A0A835SLW5_CHLIN</name>
<accession>A0A835SLW5</accession>
<proteinExistence type="predicted"/>
<dbReference type="PANTHER" id="PTHR24216:SF65">
    <property type="entry name" value="PAXILLIN-LIKE PROTEIN 1"/>
    <property type="match status" value="1"/>
</dbReference>
<protein>
    <submittedName>
        <fullName evidence="2">Uncharacterized protein</fullName>
    </submittedName>
</protein>
<evidence type="ECO:0000313" key="3">
    <source>
        <dbReference type="Proteomes" id="UP000650467"/>
    </source>
</evidence>
<organism evidence="2 3">
    <name type="scientific">Chlamydomonas incerta</name>
    <dbReference type="NCBI Taxonomy" id="51695"/>
    <lineage>
        <taxon>Eukaryota</taxon>
        <taxon>Viridiplantae</taxon>
        <taxon>Chlorophyta</taxon>
        <taxon>core chlorophytes</taxon>
        <taxon>Chlorophyceae</taxon>
        <taxon>CS clade</taxon>
        <taxon>Chlamydomonadales</taxon>
        <taxon>Chlamydomonadaceae</taxon>
        <taxon>Chlamydomonas</taxon>
    </lineage>
</organism>
<comment type="caution">
    <text evidence="2">The sequence shown here is derived from an EMBL/GenBank/DDBJ whole genome shotgun (WGS) entry which is preliminary data.</text>
</comment>
<feature type="region of interest" description="Disordered" evidence="1">
    <location>
        <begin position="189"/>
        <end position="225"/>
    </location>
</feature>
<feature type="region of interest" description="Disordered" evidence="1">
    <location>
        <begin position="1551"/>
        <end position="1581"/>
    </location>
</feature>